<evidence type="ECO:0000313" key="1">
    <source>
        <dbReference type="EMBL" id="VEL17255.1"/>
    </source>
</evidence>
<sequence>MSSERTRPNQLRPVSCRDLQDGRRFEFPPKRGSSCTQADAGEAGQLTKKVCMWRHGNSLPFRGNRLYLQLIFLRQLNSLQLSSLLPFRVKVVDEDIPVQPNRLSSSGGIKLNKYEINDSSKPNFYVNSSLFSRSL</sequence>
<evidence type="ECO:0000313" key="2">
    <source>
        <dbReference type="Proteomes" id="UP000784294"/>
    </source>
</evidence>
<dbReference type="EMBL" id="CAAALY010031781">
    <property type="protein sequence ID" value="VEL17255.1"/>
    <property type="molecule type" value="Genomic_DNA"/>
</dbReference>
<keyword evidence="2" id="KW-1185">Reference proteome</keyword>
<protein>
    <submittedName>
        <fullName evidence="1">Uncharacterized protein</fullName>
    </submittedName>
</protein>
<accession>A0A3S5A1H2</accession>
<dbReference type="AlphaFoldDB" id="A0A3S5A1H2"/>
<organism evidence="1 2">
    <name type="scientific">Protopolystoma xenopodis</name>
    <dbReference type="NCBI Taxonomy" id="117903"/>
    <lineage>
        <taxon>Eukaryota</taxon>
        <taxon>Metazoa</taxon>
        <taxon>Spiralia</taxon>
        <taxon>Lophotrochozoa</taxon>
        <taxon>Platyhelminthes</taxon>
        <taxon>Monogenea</taxon>
        <taxon>Polyopisthocotylea</taxon>
        <taxon>Polystomatidea</taxon>
        <taxon>Polystomatidae</taxon>
        <taxon>Protopolystoma</taxon>
    </lineage>
</organism>
<proteinExistence type="predicted"/>
<gene>
    <name evidence="1" type="ORF">PXEA_LOCUS10695</name>
</gene>
<name>A0A3S5A1H2_9PLAT</name>
<dbReference type="Proteomes" id="UP000784294">
    <property type="component" value="Unassembled WGS sequence"/>
</dbReference>
<reference evidence="1" key="1">
    <citation type="submission" date="2018-11" db="EMBL/GenBank/DDBJ databases">
        <authorList>
            <consortium name="Pathogen Informatics"/>
        </authorList>
    </citation>
    <scope>NUCLEOTIDE SEQUENCE</scope>
</reference>
<comment type="caution">
    <text evidence="1">The sequence shown here is derived from an EMBL/GenBank/DDBJ whole genome shotgun (WGS) entry which is preliminary data.</text>
</comment>